<evidence type="ECO:0008006" key="4">
    <source>
        <dbReference type="Google" id="ProtNLM"/>
    </source>
</evidence>
<dbReference type="AlphaFoldDB" id="A0AAD6SVI5"/>
<evidence type="ECO:0000313" key="3">
    <source>
        <dbReference type="Proteomes" id="UP001218188"/>
    </source>
</evidence>
<reference evidence="2" key="1">
    <citation type="submission" date="2023-03" db="EMBL/GenBank/DDBJ databases">
        <title>Massive genome expansion in bonnet fungi (Mycena s.s.) driven by repeated elements and novel gene families across ecological guilds.</title>
        <authorList>
            <consortium name="Lawrence Berkeley National Laboratory"/>
            <person name="Harder C.B."/>
            <person name="Miyauchi S."/>
            <person name="Viragh M."/>
            <person name="Kuo A."/>
            <person name="Thoen E."/>
            <person name="Andreopoulos B."/>
            <person name="Lu D."/>
            <person name="Skrede I."/>
            <person name="Drula E."/>
            <person name="Henrissat B."/>
            <person name="Morin E."/>
            <person name="Kohler A."/>
            <person name="Barry K."/>
            <person name="LaButti K."/>
            <person name="Morin E."/>
            <person name="Salamov A."/>
            <person name="Lipzen A."/>
            <person name="Mereny Z."/>
            <person name="Hegedus B."/>
            <person name="Baldrian P."/>
            <person name="Stursova M."/>
            <person name="Weitz H."/>
            <person name="Taylor A."/>
            <person name="Grigoriev I.V."/>
            <person name="Nagy L.G."/>
            <person name="Martin F."/>
            <person name="Kauserud H."/>
        </authorList>
    </citation>
    <scope>NUCLEOTIDE SEQUENCE</scope>
    <source>
        <strain evidence="2">CBHHK200</strain>
    </source>
</reference>
<keyword evidence="1" id="KW-0732">Signal</keyword>
<protein>
    <recommendedName>
        <fullName evidence="4">Secreted protein</fullName>
    </recommendedName>
</protein>
<sequence length="76" mass="8561">METRTIRWTLVLLGRILLQHPPRAAPRREVLVRPLNRHPCLSRVRASISLCIPPLLAASDGYRPSLVPRSSEGKSK</sequence>
<accession>A0AAD6SVI5</accession>
<keyword evidence="3" id="KW-1185">Reference proteome</keyword>
<feature type="chain" id="PRO_5041929267" description="Secreted protein" evidence="1">
    <location>
        <begin position="25"/>
        <end position="76"/>
    </location>
</feature>
<dbReference type="Proteomes" id="UP001218188">
    <property type="component" value="Unassembled WGS sequence"/>
</dbReference>
<name>A0AAD6SVI5_9AGAR</name>
<feature type="signal peptide" evidence="1">
    <location>
        <begin position="1"/>
        <end position="24"/>
    </location>
</feature>
<gene>
    <name evidence="2" type="ORF">C8F04DRAFT_1101553</name>
</gene>
<comment type="caution">
    <text evidence="2">The sequence shown here is derived from an EMBL/GenBank/DDBJ whole genome shotgun (WGS) entry which is preliminary data.</text>
</comment>
<evidence type="ECO:0000313" key="2">
    <source>
        <dbReference type="EMBL" id="KAJ7034603.1"/>
    </source>
</evidence>
<proteinExistence type="predicted"/>
<dbReference type="EMBL" id="JARJCM010000056">
    <property type="protein sequence ID" value="KAJ7034603.1"/>
    <property type="molecule type" value="Genomic_DNA"/>
</dbReference>
<organism evidence="2 3">
    <name type="scientific">Mycena alexandri</name>
    <dbReference type="NCBI Taxonomy" id="1745969"/>
    <lineage>
        <taxon>Eukaryota</taxon>
        <taxon>Fungi</taxon>
        <taxon>Dikarya</taxon>
        <taxon>Basidiomycota</taxon>
        <taxon>Agaricomycotina</taxon>
        <taxon>Agaricomycetes</taxon>
        <taxon>Agaricomycetidae</taxon>
        <taxon>Agaricales</taxon>
        <taxon>Marasmiineae</taxon>
        <taxon>Mycenaceae</taxon>
        <taxon>Mycena</taxon>
    </lineage>
</organism>
<evidence type="ECO:0000256" key="1">
    <source>
        <dbReference type="SAM" id="SignalP"/>
    </source>
</evidence>